<feature type="transmembrane region" description="Helical" evidence="1">
    <location>
        <begin position="132"/>
        <end position="150"/>
    </location>
</feature>
<protein>
    <recommendedName>
        <fullName evidence="4">DNA gyrase subunit B</fullName>
    </recommendedName>
</protein>
<reference evidence="2 3" key="1">
    <citation type="submission" date="2016-08" db="EMBL/GenBank/DDBJ databases">
        <authorList>
            <person name="Seilhamer J.J."/>
        </authorList>
    </citation>
    <scope>NUCLEOTIDE SEQUENCE [LARGE SCALE GENOMIC DNA]</scope>
    <source>
        <strain evidence="2 3">PH27A</strain>
    </source>
</reference>
<feature type="transmembrane region" description="Helical" evidence="1">
    <location>
        <begin position="7"/>
        <end position="26"/>
    </location>
</feature>
<evidence type="ECO:0000313" key="3">
    <source>
        <dbReference type="Proteomes" id="UP000094291"/>
    </source>
</evidence>
<sequence>MSFVKSLGVIATLMMVAYPLLVYGAIQTGQLSALLPVLALLLIFRALRCAQQRQYLMLCVALAGVGLLGVAQQLDQHQWVLWYPVMMNVGMLSVFGYSLQQSQPLIERFARLRQPDIPESARPYLRRVTQTWCLFFMLNGGIATITILLGNLDWWALYNGLLAYIGIALMIVGEWLYRYFFIQPHRQA</sequence>
<dbReference type="Proteomes" id="UP000094291">
    <property type="component" value="Unassembled WGS sequence"/>
</dbReference>
<feature type="transmembrane region" description="Helical" evidence="1">
    <location>
        <begin position="32"/>
        <end position="48"/>
    </location>
</feature>
<evidence type="ECO:0000313" key="2">
    <source>
        <dbReference type="EMBL" id="ODC04462.1"/>
    </source>
</evidence>
<proteinExistence type="predicted"/>
<dbReference type="STRING" id="197479.BFW38_13900"/>
<accession>A0A1E2VC90</accession>
<organism evidence="2 3">
    <name type="scientific">Terasakiispira papahanaumokuakeensis</name>
    <dbReference type="NCBI Taxonomy" id="197479"/>
    <lineage>
        <taxon>Bacteria</taxon>
        <taxon>Pseudomonadati</taxon>
        <taxon>Pseudomonadota</taxon>
        <taxon>Gammaproteobacteria</taxon>
        <taxon>Oceanospirillales</taxon>
        <taxon>Terasakiispira</taxon>
    </lineage>
</organism>
<feature type="transmembrane region" description="Helical" evidence="1">
    <location>
        <begin position="55"/>
        <end position="74"/>
    </location>
</feature>
<keyword evidence="1" id="KW-0812">Transmembrane</keyword>
<evidence type="ECO:0008006" key="4">
    <source>
        <dbReference type="Google" id="ProtNLM"/>
    </source>
</evidence>
<keyword evidence="1" id="KW-1133">Transmembrane helix</keyword>
<dbReference type="AlphaFoldDB" id="A0A1E2VC90"/>
<name>A0A1E2VC90_9GAMM</name>
<dbReference type="OrthoDB" id="8537043at2"/>
<keyword evidence="3" id="KW-1185">Reference proteome</keyword>
<dbReference type="RefSeq" id="WP_068999444.1">
    <property type="nucleotide sequence ID" value="NZ_MDTQ01000001.1"/>
</dbReference>
<feature type="transmembrane region" description="Helical" evidence="1">
    <location>
        <begin position="80"/>
        <end position="99"/>
    </location>
</feature>
<comment type="caution">
    <text evidence="2">The sequence shown here is derived from an EMBL/GenBank/DDBJ whole genome shotgun (WGS) entry which is preliminary data.</text>
</comment>
<dbReference type="EMBL" id="MDTQ01000001">
    <property type="protein sequence ID" value="ODC04462.1"/>
    <property type="molecule type" value="Genomic_DNA"/>
</dbReference>
<keyword evidence="1" id="KW-0472">Membrane</keyword>
<feature type="transmembrane region" description="Helical" evidence="1">
    <location>
        <begin position="156"/>
        <end position="177"/>
    </location>
</feature>
<gene>
    <name evidence="2" type="ORF">BFW38_13900</name>
</gene>
<evidence type="ECO:0000256" key="1">
    <source>
        <dbReference type="SAM" id="Phobius"/>
    </source>
</evidence>